<evidence type="ECO:0000313" key="2">
    <source>
        <dbReference type="Proteomes" id="UP000306808"/>
    </source>
</evidence>
<dbReference type="EMBL" id="SUME01000002">
    <property type="protein sequence ID" value="TJZ61986.1"/>
    <property type="molecule type" value="Genomic_DNA"/>
</dbReference>
<proteinExistence type="predicted"/>
<organism evidence="1 2">
    <name type="scientific">Sphingobacterium olei</name>
    <dbReference type="NCBI Taxonomy" id="2571155"/>
    <lineage>
        <taxon>Bacteria</taxon>
        <taxon>Pseudomonadati</taxon>
        <taxon>Bacteroidota</taxon>
        <taxon>Sphingobacteriia</taxon>
        <taxon>Sphingobacteriales</taxon>
        <taxon>Sphingobacteriaceae</taxon>
        <taxon>Sphingobacterium</taxon>
    </lineage>
</organism>
<name>A0A4U0P3P7_9SPHI</name>
<sequence>MKYSIESLMSLTDSDKISISLSNDIQVILDTINDWPDPVESVDIFVELLSKSVGNRLTQINIEKYILGLDPKIDAWKKEALTQLMFLFPHHHSGVTLDEIFFEIQKELSAFYESTKPGH</sequence>
<gene>
    <name evidence="1" type="ORF">FAZ15_05595</name>
</gene>
<comment type="caution">
    <text evidence="1">The sequence shown here is derived from an EMBL/GenBank/DDBJ whole genome shotgun (WGS) entry which is preliminary data.</text>
</comment>
<reference evidence="1 2" key="1">
    <citation type="submission" date="2019-04" db="EMBL/GenBank/DDBJ databases">
        <title>Sphingobacterium olei sp. nov., isolated from oil-contaminated soil.</title>
        <authorList>
            <person name="Liu B."/>
        </authorList>
    </citation>
    <scope>NUCLEOTIDE SEQUENCE [LARGE SCALE GENOMIC DNA]</scope>
    <source>
        <strain evidence="1 2">HAL-9</strain>
    </source>
</reference>
<keyword evidence="2" id="KW-1185">Reference proteome</keyword>
<dbReference type="Proteomes" id="UP000306808">
    <property type="component" value="Unassembled WGS sequence"/>
</dbReference>
<accession>A0A4U0P3P7</accession>
<protein>
    <submittedName>
        <fullName evidence="1">Uncharacterized protein</fullName>
    </submittedName>
</protein>
<dbReference type="OrthoDB" id="1367303at2"/>
<evidence type="ECO:0000313" key="1">
    <source>
        <dbReference type="EMBL" id="TJZ61986.1"/>
    </source>
</evidence>
<dbReference type="RefSeq" id="WP_136900332.1">
    <property type="nucleotide sequence ID" value="NZ_SUME01000002.1"/>
</dbReference>
<dbReference type="AlphaFoldDB" id="A0A4U0P3P7"/>